<evidence type="ECO:0000256" key="1">
    <source>
        <dbReference type="ARBA" id="ARBA00010506"/>
    </source>
</evidence>
<feature type="region of interest" description="Disordered" evidence="8">
    <location>
        <begin position="1020"/>
        <end position="1061"/>
    </location>
</feature>
<evidence type="ECO:0000259" key="9">
    <source>
        <dbReference type="PROSITE" id="PS50090"/>
    </source>
</evidence>
<feature type="compositionally biased region" description="Basic and acidic residues" evidence="8">
    <location>
        <begin position="105"/>
        <end position="114"/>
    </location>
</feature>
<feature type="region of interest" description="Disordered" evidence="8">
    <location>
        <begin position="96"/>
        <end position="130"/>
    </location>
</feature>
<dbReference type="Pfam" id="PF11831">
    <property type="entry name" value="Myb_Cef"/>
    <property type="match status" value="1"/>
</dbReference>
<reference evidence="11" key="1">
    <citation type="submission" date="2020-10" db="EMBL/GenBank/DDBJ databases">
        <title>Feather gene expression reveals the developmental basis of iridescence in African starlings.</title>
        <authorList>
            <person name="Rubenstein D.R."/>
        </authorList>
    </citation>
    <scope>NUCLEOTIDE SEQUENCE</scope>
    <source>
        <strain evidence="11">SS15</strain>
        <tissue evidence="11">Liver</tissue>
    </source>
</reference>
<proteinExistence type="inferred from homology"/>
<feature type="domain" description="HTH myb-type" evidence="10">
    <location>
        <begin position="42"/>
        <end position="95"/>
    </location>
</feature>
<feature type="domain" description="Myb-like" evidence="9">
    <location>
        <begin position="42"/>
        <end position="91"/>
    </location>
</feature>
<dbReference type="InterPro" id="IPR009057">
    <property type="entry name" value="Homeodomain-like_sf"/>
</dbReference>
<evidence type="ECO:0000256" key="6">
    <source>
        <dbReference type="ARBA" id="ARBA00023187"/>
    </source>
</evidence>
<evidence type="ECO:0000256" key="7">
    <source>
        <dbReference type="ARBA" id="ARBA00023242"/>
    </source>
</evidence>
<dbReference type="Pfam" id="PF13921">
    <property type="entry name" value="Myb_DNA-bind_6"/>
    <property type="match status" value="1"/>
</dbReference>
<dbReference type="OrthoDB" id="1410009at2759"/>
<comment type="caution">
    <text evidence="11">The sequence shown here is derived from an EMBL/GenBank/DDBJ whole genome shotgun (WGS) entry which is preliminary data.</text>
</comment>
<keyword evidence="2" id="KW-0507">mRNA processing</keyword>
<comment type="similarity">
    <text evidence="1">Belongs to the CEF1 family.</text>
</comment>
<keyword evidence="4" id="KW-0677">Repeat</keyword>
<dbReference type="InterPro" id="IPR001005">
    <property type="entry name" value="SANT/Myb"/>
</dbReference>
<dbReference type="EMBL" id="JADDUC010000173">
    <property type="protein sequence ID" value="KAG0116513.1"/>
    <property type="molecule type" value="Genomic_DNA"/>
</dbReference>
<dbReference type="AlphaFoldDB" id="A0A835NJZ5"/>
<feature type="compositionally biased region" description="Polar residues" evidence="8">
    <location>
        <begin position="1031"/>
        <end position="1061"/>
    </location>
</feature>
<dbReference type="GO" id="GO:0005681">
    <property type="term" value="C:spliceosomal complex"/>
    <property type="evidence" value="ECO:0007669"/>
    <property type="project" value="UniProtKB-KW"/>
</dbReference>
<dbReference type="GO" id="GO:0000977">
    <property type="term" value="F:RNA polymerase II transcription regulatory region sequence-specific DNA binding"/>
    <property type="evidence" value="ECO:0007669"/>
    <property type="project" value="TreeGrafter"/>
</dbReference>
<dbReference type="GO" id="GO:0000974">
    <property type="term" value="C:Prp19 complex"/>
    <property type="evidence" value="ECO:0007669"/>
    <property type="project" value="InterPro"/>
</dbReference>
<dbReference type="PANTHER" id="PTHR45885">
    <property type="entry name" value="CELL DIVISION CYCLE 5-LIKE PROTEIN"/>
    <property type="match status" value="1"/>
</dbReference>
<name>A0A835NJZ5_9PASS</name>
<dbReference type="SMART" id="SM00717">
    <property type="entry name" value="SANT"/>
    <property type="match status" value="2"/>
</dbReference>
<evidence type="ECO:0000256" key="3">
    <source>
        <dbReference type="ARBA" id="ARBA00022728"/>
    </source>
</evidence>
<feature type="domain" description="Myb-like" evidence="9">
    <location>
        <begin position="1"/>
        <end position="41"/>
    </location>
</feature>
<evidence type="ECO:0000256" key="5">
    <source>
        <dbReference type="ARBA" id="ARBA00023125"/>
    </source>
</evidence>
<dbReference type="CDD" id="cd11659">
    <property type="entry name" value="SANT_CDC5_II"/>
    <property type="match status" value="1"/>
</dbReference>
<evidence type="ECO:0000313" key="13">
    <source>
        <dbReference type="Proteomes" id="UP000618051"/>
    </source>
</evidence>
<keyword evidence="5" id="KW-0238">DNA-binding</keyword>
<dbReference type="PROSITE" id="PS51294">
    <property type="entry name" value="HTH_MYB"/>
    <property type="match status" value="2"/>
</dbReference>
<dbReference type="GO" id="GO:0000981">
    <property type="term" value="F:DNA-binding transcription factor activity, RNA polymerase II-specific"/>
    <property type="evidence" value="ECO:0007669"/>
    <property type="project" value="TreeGrafter"/>
</dbReference>
<dbReference type="InterPro" id="IPR047242">
    <property type="entry name" value="CDC5L/Cef1"/>
</dbReference>
<evidence type="ECO:0000313" key="12">
    <source>
        <dbReference type="EMBL" id="KAI1241308.1"/>
    </source>
</evidence>
<dbReference type="Proteomes" id="UP000618051">
    <property type="component" value="Unassembled WGS sequence"/>
</dbReference>
<dbReference type="PROSITE" id="PS50090">
    <property type="entry name" value="MYB_LIKE"/>
    <property type="match status" value="2"/>
</dbReference>
<dbReference type="GO" id="GO:0000398">
    <property type="term" value="P:mRNA splicing, via spliceosome"/>
    <property type="evidence" value="ECO:0007669"/>
    <property type="project" value="InterPro"/>
</dbReference>
<dbReference type="InterPro" id="IPR021786">
    <property type="entry name" value="Cdc5p/Cef1_C"/>
</dbReference>
<evidence type="ECO:0000259" key="10">
    <source>
        <dbReference type="PROSITE" id="PS51294"/>
    </source>
</evidence>
<keyword evidence="7" id="KW-0539">Nucleus</keyword>
<evidence type="ECO:0000256" key="2">
    <source>
        <dbReference type="ARBA" id="ARBA00022664"/>
    </source>
</evidence>
<dbReference type="InterPro" id="IPR017930">
    <property type="entry name" value="Myb_dom"/>
</dbReference>
<dbReference type="Gene3D" id="1.10.10.60">
    <property type="entry name" value="Homeodomain-like"/>
    <property type="match status" value="2"/>
</dbReference>
<evidence type="ECO:0000313" key="11">
    <source>
        <dbReference type="EMBL" id="KAG0116513.1"/>
    </source>
</evidence>
<gene>
    <name evidence="12" type="ORF">IHE44_0009786</name>
    <name evidence="11" type="ORF">IHE44_004019</name>
</gene>
<keyword evidence="6" id="KW-0508">mRNA splicing</keyword>
<protein>
    <recommendedName>
        <fullName evidence="14">CDC5L protein</fullName>
    </recommendedName>
</protein>
<accession>A0A835NJZ5</accession>
<sequence length="1061" mass="120241">MYDEILKAAVMKYGKNQWSRIASLLHRKSAKQCKARWYEWLDPSIKKTEWSREEEEKLLHLAKLMPTQWRTIAPIIGRTAAQCLEHYEFLLDKAAQRDNEEETADDPRKLKPGEIDPNPETKPARPDPIDMDEDELEMLSEARARLANTQGKKAKRKAREKQLEEARRLAALQKRRELRAAGIEIQKKRKKKRGVDYNAEIPFEKKPAPGFYDTSEENYQSLDADFRRLRQQDLDGELRSEREGRERKKDKQHMKRKKESDLPSAILQTSGVSEFTKKRSKLVLPAPQISDTELEEVVKVGQASEIARQTAEESGITNSASSTLLSEYNVTNNSIALRTPKTPAAQDRILQLLKFRFAHGSESLTPRGGLTPKPALGTTPGRTPLRDKLNINPEEGMADYSDPSYAKQMEKESREHLRLGLMALPAPKNDFEIVLPENAEKELEEHEVDETFVEDAADIEARKQALREAERAKELKRMHKAVQKNLPRPSEVNETILRPLNVEPPLTDLQKSEELIKKEMITMLHFDLLHHPFGEQFTGKKGKGPGFGSNNAEHMAYLEQNPYEKFSKEDLKKAQDLLAQEMEVVKQGMGHGELSSEAYNQVWEECYSQVLYLPGQSRYTRANLASKKDRIESLEKRLEINRGHMTTEAKRAAKMEKKLKILLGGYQSRAMGLIKQLNDLWDQIEQAHLELRTFEELKKHEDAAIPRRLECLKEDVQRQQEREKELQQRFADFMLDKETFQAKLQQSLFDVPCIFDSFGARQYPRSMMLLEKRDYCGLDLICRTFISGIQLAVIFHNHGGILGGWERRSTSDDALEDRQHKTFSVMRLRTAPCVKQGVICLQQNCNRKAVAGTFSSCGLPAGNTHGPLGNGGLMTRHRDLAPSVNARICGFGSWFRASPWQLFTIPAGPSLCHELSPPSDRRDKILPPELLGSASSSCELAAALTPGRGGSDAEIPPVALTRGRCDAKNVVTPLTCQSCPGHQHSLVPGCQHRSPEMPEPAAQSLHGDTEGLLWQNWDAEMESADKMPRMQQGSHNTGRTTHISSPQQSNLEKNFTRSASA</sequence>
<dbReference type="SUPFAM" id="SSF46689">
    <property type="entry name" value="Homeodomain-like"/>
    <property type="match status" value="1"/>
</dbReference>
<reference evidence="12 13" key="2">
    <citation type="journal article" date="2021" name="J. Hered.">
        <title>Feather Gene Expression Elucidates the Developmental Basis of Plumage Iridescence in African Starlings.</title>
        <authorList>
            <person name="Rubenstein D.R."/>
            <person name="Corvelo A."/>
            <person name="MacManes M.D."/>
            <person name="Maia R."/>
            <person name="Narzisi G."/>
            <person name="Rousaki A."/>
            <person name="Vandenabeele P."/>
            <person name="Shawkey M.D."/>
            <person name="Solomon J."/>
        </authorList>
    </citation>
    <scope>NUCLEOTIDE SEQUENCE [LARGE SCALE GENOMIC DNA]</scope>
    <source>
        <strain evidence="12">SS15</strain>
    </source>
</reference>
<evidence type="ECO:0000256" key="4">
    <source>
        <dbReference type="ARBA" id="ARBA00022737"/>
    </source>
</evidence>
<reference evidence="12" key="3">
    <citation type="submission" date="2022-01" db="EMBL/GenBank/DDBJ databases">
        <authorList>
            <person name="Rubenstein D.R."/>
        </authorList>
    </citation>
    <scope>NUCLEOTIDE SEQUENCE</scope>
    <source>
        <strain evidence="12">SS15</strain>
        <tissue evidence="12">Liver</tissue>
    </source>
</reference>
<dbReference type="CDD" id="cd00167">
    <property type="entry name" value="SANT"/>
    <property type="match status" value="1"/>
</dbReference>
<dbReference type="PANTHER" id="PTHR45885:SF1">
    <property type="entry name" value="CELL DIVISION CYCLE 5-LIKE PROTEIN"/>
    <property type="match status" value="1"/>
</dbReference>
<dbReference type="EMBL" id="JADDUC020000003">
    <property type="protein sequence ID" value="KAI1241308.1"/>
    <property type="molecule type" value="Genomic_DNA"/>
</dbReference>
<dbReference type="InterPro" id="IPR047240">
    <property type="entry name" value="SANT_CDC5L_II"/>
</dbReference>
<keyword evidence="3" id="KW-0747">Spliceosome</keyword>
<feature type="compositionally biased region" description="Basic and acidic residues" evidence="8">
    <location>
        <begin position="224"/>
        <end position="249"/>
    </location>
</feature>
<evidence type="ECO:0000256" key="8">
    <source>
        <dbReference type="SAM" id="MobiDB-lite"/>
    </source>
</evidence>
<keyword evidence="13" id="KW-1185">Reference proteome</keyword>
<dbReference type="FunFam" id="1.10.10.60:FF:000091">
    <property type="entry name" value="CDC5 cell division cycle 5-like"/>
    <property type="match status" value="1"/>
</dbReference>
<feature type="domain" description="HTH myb-type" evidence="10">
    <location>
        <begin position="1"/>
        <end position="41"/>
    </location>
</feature>
<feature type="region of interest" description="Disordered" evidence="8">
    <location>
        <begin position="190"/>
        <end position="264"/>
    </location>
</feature>
<evidence type="ECO:0008006" key="14">
    <source>
        <dbReference type="Google" id="ProtNLM"/>
    </source>
</evidence>
<feature type="region of interest" description="Disordered" evidence="8">
    <location>
        <begin position="363"/>
        <end position="404"/>
    </location>
</feature>
<organism evidence="11">
    <name type="scientific">Lamprotornis superbus</name>
    <dbReference type="NCBI Taxonomy" id="245042"/>
    <lineage>
        <taxon>Eukaryota</taxon>
        <taxon>Metazoa</taxon>
        <taxon>Chordata</taxon>
        <taxon>Craniata</taxon>
        <taxon>Vertebrata</taxon>
        <taxon>Euteleostomi</taxon>
        <taxon>Archelosauria</taxon>
        <taxon>Archosauria</taxon>
        <taxon>Dinosauria</taxon>
        <taxon>Saurischia</taxon>
        <taxon>Theropoda</taxon>
        <taxon>Coelurosauria</taxon>
        <taxon>Aves</taxon>
        <taxon>Neognathae</taxon>
        <taxon>Neoaves</taxon>
        <taxon>Telluraves</taxon>
        <taxon>Australaves</taxon>
        <taxon>Passeriformes</taxon>
        <taxon>Sturnidae</taxon>
        <taxon>Lamprotornis</taxon>
    </lineage>
</organism>